<organism evidence="1 2">
    <name type="scientific">Crotalus adamanteus</name>
    <name type="common">Eastern diamondback rattlesnake</name>
    <dbReference type="NCBI Taxonomy" id="8729"/>
    <lineage>
        <taxon>Eukaryota</taxon>
        <taxon>Metazoa</taxon>
        <taxon>Chordata</taxon>
        <taxon>Craniata</taxon>
        <taxon>Vertebrata</taxon>
        <taxon>Euteleostomi</taxon>
        <taxon>Lepidosauria</taxon>
        <taxon>Squamata</taxon>
        <taxon>Bifurcata</taxon>
        <taxon>Unidentata</taxon>
        <taxon>Episquamata</taxon>
        <taxon>Toxicofera</taxon>
        <taxon>Serpentes</taxon>
        <taxon>Colubroidea</taxon>
        <taxon>Viperidae</taxon>
        <taxon>Crotalinae</taxon>
        <taxon>Crotalus</taxon>
    </lineage>
</organism>
<name>A0AAW1C928_CROAD</name>
<keyword evidence="2" id="KW-1185">Reference proteome</keyword>
<dbReference type="AlphaFoldDB" id="A0AAW1C928"/>
<gene>
    <name evidence="1" type="ORF">NXF25_001776</name>
</gene>
<accession>A0AAW1C928</accession>
<reference evidence="1 2" key="1">
    <citation type="journal article" date="2024" name="Proc. Natl. Acad. Sci. U.S.A.">
        <title>The genetic regulatory architecture and epigenomic basis for age-related changes in rattlesnake venom.</title>
        <authorList>
            <person name="Hogan M.P."/>
            <person name="Holding M.L."/>
            <person name="Nystrom G.S."/>
            <person name="Colston T.J."/>
            <person name="Bartlett D.A."/>
            <person name="Mason A.J."/>
            <person name="Ellsworth S.A."/>
            <person name="Rautsaw R.M."/>
            <person name="Lawrence K.C."/>
            <person name="Strickland J.L."/>
            <person name="He B."/>
            <person name="Fraser P."/>
            <person name="Margres M.J."/>
            <person name="Gilbert D.M."/>
            <person name="Gibbs H.L."/>
            <person name="Parkinson C.L."/>
            <person name="Rokyta D.R."/>
        </authorList>
    </citation>
    <scope>NUCLEOTIDE SEQUENCE [LARGE SCALE GENOMIC DNA]</scope>
    <source>
        <strain evidence="1">DRR0105</strain>
    </source>
</reference>
<dbReference type="Proteomes" id="UP001474421">
    <property type="component" value="Unassembled WGS sequence"/>
</dbReference>
<dbReference type="EMBL" id="JAOTOJ010000001">
    <property type="protein sequence ID" value="KAK9410601.1"/>
    <property type="molecule type" value="Genomic_DNA"/>
</dbReference>
<protein>
    <submittedName>
        <fullName evidence="1">Uncharacterized protein</fullName>
    </submittedName>
</protein>
<proteinExistence type="predicted"/>
<comment type="caution">
    <text evidence="1">The sequence shown here is derived from an EMBL/GenBank/DDBJ whole genome shotgun (WGS) entry which is preliminary data.</text>
</comment>
<sequence>MNVICMDSVARHVKILMDHISAAV</sequence>
<evidence type="ECO:0000313" key="2">
    <source>
        <dbReference type="Proteomes" id="UP001474421"/>
    </source>
</evidence>
<evidence type="ECO:0000313" key="1">
    <source>
        <dbReference type="EMBL" id="KAK9410601.1"/>
    </source>
</evidence>